<reference evidence="2" key="1">
    <citation type="submission" date="2021-02" db="EMBL/GenBank/DDBJ databases">
        <authorList>
            <person name="Dougan E. K."/>
            <person name="Rhodes N."/>
            <person name="Thang M."/>
            <person name="Chan C."/>
        </authorList>
    </citation>
    <scope>NUCLEOTIDE SEQUENCE</scope>
</reference>
<feature type="non-terminal residue" evidence="2">
    <location>
        <position position="1"/>
    </location>
</feature>
<organism evidence="2 3">
    <name type="scientific">Symbiodinium necroappetens</name>
    <dbReference type="NCBI Taxonomy" id="1628268"/>
    <lineage>
        <taxon>Eukaryota</taxon>
        <taxon>Sar</taxon>
        <taxon>Alveolata</taxon>
        <taxon>Dinophyceae</taxon>
        <taxon>Suessiales</taxon>
        <taxon>Symbiodiniaceae</taxon>
        <taxon>Symbiodinium</taxon>
    </lineage>
</organism>
<keyword evidence="3" id="KW-1185">Reference proteome</keyword>
<evidence type="ECO:0000313" key="3">
    <source>
        <dbReference type="Proteomes" id="UP000601435"/>
    </source>
</evidence>
<evidence type="ECO:0000256" key="1">
    <source>
        <dbReference type="SAM" id="MobiDB-lite"/>
    </source>
</evidence>
<feature type="non-terminal residue" evidence="2">
    <location>
        <position position="369"/>
    </location>
</feature>
<dbReference type="OrthoDB" id="413898at2759"/>
<dbReference type="AlphaFoldDB" id="A0A813BHD3"/>
<protein>
    <submittedName>
        <fullName evidence="2">Uncharacterized protein</fullName>
    </submittedName>
</protein>
<dbReference type="Proteomes" id="UP000601435">
    <property type="component" value="Unassembled WGS sequence"/>
</dbReference>
<evidence type="ECO:0000313" key="2">
    <source>
        <dbReference type="EMBL" id="CAE7907067.1"/>
    </source>
</evidence>
<proteinExistence type="predicted"/>
<name>A0A813BHD3_9DINO</name>
<sequence>EELELLQARQKVRELRGAPLASTDDGGGDPVEGGTWGEQTNREHLPGPAPRRARIRKVASNCNEVVDALNWMAGTHHDDLRGSPSPMQAQAMMRVEGLVRDQKPSGVVAKPEEALRSLLRGGTPYDWKPSNETLASYQADLVSIPDDVSGCPLLFDVLPHDDCRYLEEQSELMLAEFAGAEEGIEPYWDPALRYNKKMYNNLVQRLHKIGYFQYTTQPRMITDARLANLCFKAAPGVSLMTAESFGRFEVEFDEEIFASPEMISKLTAFIGLNDVKDCFHRLRVPLWLARYFAWEAVPAKTVGLENTYVDGKFVGPGYYTIAASLWFYMWDRYLSAISLSVDLCMLWPSIMEELRAFKGILFMLVQDWW</sequence>
<accession>A0A813BHD3</accession>
<feature type="region of interest" description="Disordered" evidence="1">
    <location>
        <begin position="14"/>
        <end position="48"/>
    </location>
</feature>
<dbReference type="EMBL" id="CAJNJA010072488">
    <property type="protein sequence ID" value="CAE7907067.1"/>
    <property type="molecule type" value="Genomic_DNA"/>
</dbReference>
<gene>
    <name evidence="2" type="ORF">SNEC2469_LOCUS30751</name>
</gene>
<comment type="caution">
    <text evidence="2">The sequence shown here is derived from an EMBL/GenBank/DDBJ whole genome shotgun (WGS) entry which is preliminary data.</text>
</comment>